<comment type="caution">
    <text evidence="17">The sequence shown here is derived from an EMBL/GenBank/DDBJ whole genome shotgun (WGS) entry which is preliminary data.</text>
</comment>
<keyword evidence="9" id="KW-0406">Ion transport</keyword>
<accession>A0A2A4HIX7</accession>
<dbReference type="Pfam" id="PF00593">
    <property type="entry name" value="TonB_dep_Rec_b-barrel"/>
    <property type="match status" value="1"/>
</dbReference>
<dbReference type="GO" id="GO:0015891">
    <property type="term" value="P:siderophore transport"/>
    <property type="evidence" value="ECO:0007669"/>
    <property type="project" value="InterPro"/>
</dbReference>
<dbReference type="PANTHER" id="PTHR32552">
    <property type="entry name" value="FERRICHROME IRON RECEPTOR-RELATED"/>
    <property type="match status" value="1"/>
</dbReference>
<comment type="subcellular location">
    <subcellularLocation>
        <location evidence="1 14">Cell outer membrane</location>
        <topology evidence="1 14">Multi-pass membrane protein</topology>
    </subcellularLocation>
</comment>
<dbReference type="Gene3D" id="2.40.170.20">
    <property type="entry name" value="TonB-dependent receptor, beta-barrel domain"/>
    <property type="match status" value="1"/>
</dbReference>
<evidence type="ECO:0000256" key="10">
    <source>
        <dbReference type="ARBA" id="ARBA00023077"/>
    </source>
</evidence>
<keyword evidence="6 14" id="KW-0812">Transmembrane</keyword>
<dbReference type="SMART" id="SM00965">
    <property type="entry name" value="STN"/>
    <property type="match status" value="1"/>
</dbReference>
<keyword evidence="10 15" id="KW-0798">TonB box</keyword>
<dbReference type="SUPFAM" id="SSF56935">
    <property type="entry name" value="Porins"/>
    <property type="match status" value="1"/>
</dbReference>
<dbReference type="Gene3D" id="3.55.50.30">
    <property type="match status" value="1"/>
</dbReference>
<name>A0A2A4HIX7_9GAMM</name>
<feature type="domain" description="Secretin/TonB short N-terminal" evidence="16">
    <location>
        <begin position="38"/>
        <end position="89"/>
    </location>
</feature>
<organism evidence="17 18">
    <name type="scientific">Vreelandella nigrificans</name>
    <dbReference type="NCBI Taxonomy" id="2042704"/>
    <lineage>
        <taxon>Bacteria</taxon>
        <taxon>Pseudomonadati</taxon>
        <taxon>Pseudomonadota</taxon>
        <taxon>Gammaproteobacteria</taxon>
        <taxon>Oceanospirillales</taxon>
        <taxon>Halomonadaceae</taxon>
        <taxon>Vreelandella</taxon>
    </lineage>
</organism>
<evidence type="ECO:0000256" key="11">
    <source>
        <dbReference type="ARBA" id="ARBA00023136"/>
    </source>
</evidence>
<dbReference type="InterPro" id="IPR010105">
    <property type="entry name" value="TonB_sidphr_rcpt"/>
</dbReference>
<evidence type="ECO:0000256" key="14">
    <source>
        <dbReference type="PROSITE-ProRule" id="PRU01360"/>
    </source>
</evidence>
<dbReference type="Proteomes" id="UP000218677">
    <property type="component" value="Unassembled WGS sequence"/>
</dbReference>
<evidence type="ECO:0000313" key="18">
    <source>
        <dbReference type="Proteomes" id="UP000218677"/>
    </source>
</evidence>
<evidence type="ECO:0000256" key="15">
    <source>
        <dbReference type="RuleBase" id="RU003357"/>
    </source>
</evidence>
<evidence type="ECO:0000256" key="13">
    <source>
        <dbReference type="ARBA" id="ARBA00023237"/>
    </source>
</evidence>
<dbReference type="NCBIfam" id="TIGR01783">
    <property type="entry name" value="TonB-siderophor"/>
    <property type="match status" value="1"/>
</dbReference>
<dbReference type="PROSITE" id="PS52016">
    <property type="entry name" value="TONB_DEPENDENT_REC_3"/>
    <property type="match status" value="1"/>
</dbReference>
<proteinExistence type="inferred from homology"/>
<comment type="similarity">
    <text evidence="2 14 15">Belongs to the TonB-dependent receptor family.</text>
</comment>
<keyword evidence="7" id="KW-0732">Signal</keyword>
<keyword evidence="12 17" id="KW-0675">Receptor</keyword>
<evidence type="ECO:0000256" key="9">
    <source>
        <dbReference type="ARBA" id="ARBA00023065"/>
    </source>
</evidence>
<protein>
    <submittedName>
        <fullName evidence="17">TonB-dependent siderophore receptor</fullName>
    </submittedName>
</protein>
<gene>
    <name evidence="17" type="ORF">CPA45_17955</name>
</gene>
<evidence type="ECO:0000259" key="16">
    <source>
        <dbReference type="SMART" id="SM00965"/>
    </source>
</evidence>
<dbReference type="InterPro" id="IPR011662">
    <property type="entry name" value="Secretin/TonB_short_N"/>
</dbReference>
<evidence type="ECO:0000256" key="12">
    <source>
        <dbReference type="ARBA" id="ARBA00023170"/>
    </source>
</evidence>
<keyword evidence="3 14" id="KW-0813">Transport</keyword>
<dbReference type="EMBL" id="NWUX01000021">
    <property type="protein sequence ID" value="PCF94309.1"/>
    <property type="molecule type" value="Genomic_DNA"/>
</dbReference>
<dbReference type="InterPro" id="IPR012910">
    <property type="entry name" value="Plug_dom"/>
</dbReference>
<evidence type="ECO:0000256" key="3">
    <source>
        <dbReference type="ARBA" id="ARBA00022448"/>
    </source>
</evidence>
<dbReference type="GO" id="GO:0009279">
    <property type="term" value="C:cell outer membrane"/>
    <property type="evidence" value="ECO:0007669"/>
    <property type="project" value="UniProtKB-SubCell"/>
</dbReference>
<dbReference type="PANTHER" id="PTHR32552:SF68">
    <property type="entry name" value="FERRICHROME OUTER MEMBRANE TRANSPORTER_PHAGE RECEPTOR"/>
    <property type="match status" value="1"/>
</dbReference>
<evidence type="ECO:0000256" key="1">
    <source>
        <dbReference type="ARBA" id="ARBA00004571"/>
    </source>
</evidence>
<sequence length="783" mass="86274">MALAQQATGQGSTTQQSYSIEAGRLDTALNRFAVRAGIEIAFDASLTSGKHTAGLQGQYSVDEGLQRLLAGTGLVPVRRVDGSYRLDIIDSQVDQSLETVSVYGTLPARYEARYADSSMRLPKDIIDVPRTIDVIPEQFLLDQQAREMADAFRLSPNVVVADGYGGTREQALIRGFSRNDNFYRNGVPFSHESRIDPATIDNIQLIKGPVADIGRMSPGGIVNIETKQPQFQREHAISTTFDEHGQRRGTVDLTGPVGNSQNLAYRITGSLEDSETFRDTSVDRKFLSSALLWHSDSGARVGFNHEYSQDRREIDRGLITVPLGNSQRRLADVPFDTRFDGNIPNERDNQYYLAELDVVIPLADPAWEIDNKFFYSRETSEDLRAEVISVGADRETLSRRVGANLDGVRTYKFARSQIIGEIDTAIPIRVATGVEYREFSHEWRNLSGNPQIGGTVSSPNSFSLINDLDSPSSDQFFDVSQKSHGIFSSTEFSLTETVTLDLGLRYEISENSYHNDNLLSGAATDIDSGSSSKLTKGLGLVWETTPGLNLYLSYAETFEPQNIYVGNQEVFEQDPREGRQVEAGVKWSSADNRYFITGAIFDLREDNVVETINGEPVPTGGITSRGAELSLAANPVDGFNLRGAIGLLDAEVVSDNEVTHGNRPRNVPKATASLWASYEFQNPESALRGLGVGSGITYSSNRYGDNGHVNNLGETLRSYELGDYTVVDAGLWYYLPVGSGDRLRFDLGVKNVTDEKYIVASGGDTRINVGDPRTFYSGIRFEF</sequence>
<keyword evidence="4 14" id="KW-1134">Transmembrane beta strand</keyword>
<evidence type="ECO:0000256" key="4">
    <source>
        <dbReference type="ARBA" id="ARBA00022452"/>
    </source>
</evidence>
<dbReference type="GO" id="GO:0038023">
    <property type="term" value="F:signaling receptor activity"/>
    <property type="evidence" value="ECO:0007669"/>
    <property type="project" value="InterPro"/>
</dbReference>
<keyword evidence="18" id="KW-1185">Reference proteome</keyword>
<keyword evidence="5" id="KW-0410">Iron transport</keyword>
<dbReference type="CDD" id="cd01347">
    <property type="entry name" value="ligand_gated_channel"/>
    <property type="match status" value="1"/>
</dbReference>
<reference evidence="18" key="1">
    <citation type="submission" date="2017-09" db="EMBL/GenBank/DDBJ databases">
        <authorList>
            <person name="Cho G.-S."/>
            <person name="Oguntoyinbo F.A."/>
            <person name="Cnockaert M."/>
            <person name="Kabisch J."/>
            <person name="Neve H."/>
            <person name="Bockelmann W."/>
            <person name="Wenning M."/>
            <person name="Franz C.M."/>
            <person name="Vandamme P."/>
        </authorList>
    </citation>
    <scope>NUCLEOTIDE SEQUENCE [LARGE SCALE GENOMIC DNA]</scope>
    <source>
        <strain evidence="18">MBT G8648</strain>
    </source>
</reference>
<evidence type="ECO:0000256" key="2">
    <source>
        <dbReference type="ARBA" id="ARBA00009810"/>
    </source>
</evidence>
<dbReference type="OrthoDB" id="6127007at2"/>
<dbReference type="InterPro" id="IPR037066">
    <property type="entry name" value="Plug_dom_sf"/>
</dbReference>
<dbReference type="InterPro" id="IPR039426">
    <property type="entry name" value="TonB-dep_rcpt-like"/>
</dbReference>
<dbReference type="GO" id="GO:0015344">
    <property type="term" value="F:siderophore uptake transmembrane transporter activity"/>
    <property type="evidence" value="ECO:0007669"/>
    <property type="project" value="TreeGrafter"/>
</dbReference>
<keyword evidence="8" id="KW-0408">Iron</keyword>
<dbReference type="InterPro" id="IPR036942">
    <property type="entry name" value="Beta-barrel_TonB_sf"/>
</dbReference>
<evidence type="ECO:0000313" key="17">
    <source>
        <dbReference type="EMBL" id="PCF94309.1"/>
    </source>
</evidence>
<evidence type="ECO:0000256" key="6">
    <source>
        <dbReference type="ARBA" id="ARBA00022692"/>
    </source>
</evidence>
<dbReference type="Pfam" id="PF07715">
    <property type="entry name" value="Plug"/>
    <property type="match status" value="1"/>
</dbReference>
<evidence type="ECO:0000256" key="8">
    <source>
        <dbReference type="ARBA" id="ARBA00023004"/>
    </source>
</evidence>
<keyword evidence="13 14" id="KW-0998">Cell outer membrane</keyword>
<dbReference type="Gene3D" id="2.170.130.10">
    <property type="entry name" value="TonB-dependent receptor, plug domain"/>
    <property type="match status" value="1"/>
</dbReference>
<dbReference type="Pfam" id="PF07660">
    <property type="entry name" value="STN"/>
    <property type="match status" value="1"/>
</dbReference>
<dbReference type="AlphaFoldDB" id="A0A2A4HIX7"/>
<keyword evidence="11 14" id="KW-0472">Membrane</keyword>
<dbReference type="InterPro" id="IPR000531">
    <property type="entry name" value="Beta-barrel_TonB"/>
</dbReference>
<evidence type="ECO:0000256" key="7">
    <source>
        <dbReference type="ARBA" id="ARBA00022729"/>
    </source>
</evidence>
<evidence type="ECO:0000256" key="5">
    <source>
        <dbReference type="ARBA" id="ARBA00022496"/>
    </source>
</evidence>